<name>A0A8W7PV33_ANOCL</name>
<evidence type="ECO:0000313" key="1">
    <source>
        <dbReference type="EnsemblMetazoa" id="ACOM038074-PA.1"/>
    </source>
</evidence>
<protein>
    <submittedName>
        <fullName evidence="1">Uncharacterized protein</fullName>
    </submittedName>
</protein>
<dbReference type="Proteomes" id="UP000075882">
    <property type="component" value="Unassembled WGS sequence"/>
</dbReference>
<proteinExistence type="predicted"/>
<organism evidence="1">
    <name type="scientific">Anopheles coluzzii</name>
    <name type="common">African malaria mosquito</name>
    <dbReference type="NCBI Taxonomy" id="1518534"/>
    <lineage>
        <taxon>Eukaryota</taxon>
        <taxon>Metazoa</taxon>
        <taxon>Ecdysozoa</taxon>
        <taxon>Arthropoda</taxon>
        <taxon>Hexapoda</taxon>
        <taxon>Insecta</taxon>
        <taxon>Pterygota</taxon>
        <taxon>Neoptera</taxon>
        <taxon>Endopterygota</taxon>
        <taxon>Diptera</taxon>
        <taxon>Nematocera</taxon>
        <taxon>Culicoidea</taxon>
        <taxon>Culicidae</taxon>
        <taxon>Anophelinae</taxon>
        <taxon>Anopheles</taxon>
    </lineage>
</organism>
<reference evidence="1" key="1">
    <citation type="submission" date="2022-08" db="UniProtKB">
        <authorList>
            <consortium name="EnsemblMetazoa"/>
        </authorList>
    </citation>
    <scope>IDENTIFICATION</scope>
</reference>
<accession>A0A8W7PV33</accession>
<dbReference type="AlphaFoldDB" id="A0A8W7PV33"/>
<dbReference type="EnsemblMetazoa" id="ACOM038074-RA">
    <property type="protein sequence ID" value="ACOM038074-PA.1"/>
    <property type="gene ID" value="ACOM038074"/>
</dbReference>
<sequence>MHTQFSTILLPMFDFSIAIRITYSSESTSPSHSRSFFRAYSPAELTLRRMPDALRNTVLQQVSPGLVGSQPECGMMMYDTITSTASSMMNRFRSSQDDMFQMMPVTSSLMSDSAVRRSRWISAWMPPAALIARLFSSFCRPYDRLRRAPHAFRNTSVFSCPSSFTSGGMPPSVRVRCLFGSSISIPPPLPSGMPPPPPPAPFEGPPAPLTPGRLLPPGDVAARTRHQRGGRRVAAAHLRHPHRHRDGRFAVLARRVRRVGAIIHLILAEIGLRVAGMMCRLAEIVPGVRVLRVMLVVLIVSLPTAAASHRTGHTRSAAAHHLGARRQVRRLLDGWTTAGPTHHLLRLVHAAMVTHQHHAQRH</sequence>